<feature type="transmembrane region" description="Helical" evidence="9">
    <location>
        <begin position="12"/>
        <end position="35"/>
    </location>
</feature>
<feature type="region of interest" description="Disordered" evidence="8">
    <location>
        <begin position="631"/>
        <end position="663"/>
    </location>
</feature>
<sequence length="663" mass="73970">MKRSLTDILQTYLCYLKITMATSLIRSLPLMFVIMTAGGDGQQDWGVNYSPSYVCALKGSTVKISCVLNYPHDLEVRTVFWTKPTVTDGDPPNLCLDSENRGRVQCDRENNNTYSITLTDVTEADKHIYYCRFTTNRGTWTGIPGAHLDVTDLQVETQQSVKERESVTLTCNSSCSLPQQTFIWFRNTQRLTTGIITENQLQLQSVSRDDAGNYQCAVSGYKRLISPPVNLKVEWDDGQQDWGVNYSPSYVCALKGSTVKISCTLKYPSGNKIETVFWTKPAVTDGDPPKLCLVPENRGRVQCDRENNNTYSITLTNVTEADKHIYYCRFITNTESGKWTGIPGAQLDVTDLQVETQQSVKERDSVTLTCNSSCSLPQQTFIWFRNTQRLTTGITTENQLQLQSVSRQDGGNYQCAVSGYEHLISPPVYLNIEYPPQSVSVSISPSGVIVEGDSVTLSCSSDSNPPALIFRWFKENQSSAVGSGQSFSISSFNSSHSGRFYCEAQNKHGSQRSESVSVTVKGTQRAALQTVTGIVAGLIFIIIIIIIIIIVIIVFIKWKKRDGGAEEVRQNQQEDRVGRSAETSPINDVPVYSVVSANQRDDLYANIKKKEPKPKDSGDVEDVQYASVHHFKNKDMNKTEETIEMQHPSDANRAEDVIYSSVK</sequence>
<dbReference type="InterPro" id="IPR003599">
    <property type="entry name" value="Ig_sub"/>
</dbReference>
<dbReference type="InterPro" id="IPR007110">
    <property type="entry name" value="Ig-like_dom"/>
</dbReference>
<dbReference type="Ensembl" id="ENSCCRT00000079511.2">
    <property type="protein sequence ID" value="ENSCCRP00000073383.2"/>
    <property type="gene ID" value="ENSCCRG00000058943.1"/>
</dbReference>
<reference evidence="11" key="2">
    <citation type="submission" date="2025-09" db="UniProtKB">
        <authorList>
            <consortium name="Ensembl"/>
        </authorList>
    </citation>
    <scope>IDENTIFICATION</scope>
</reference>
<organism evidence="11 12">
    <name type="scientific">Cyprinus carpio carpio</name>
    <dbReference type="NCBI Taxonomy" id="630221"/>
    <lineage>
        <taxon>Eukaryota</taxon>
        <taxon>Metazoa</taxon>
        <taxon>Chordata</taxon>
        <taxon>Craniata</taxon>
        <taxon>Vertebrata</taxon>
        <taxon>Euteleostomi</taxon>
        <taxon>Actinopterygii</taxon>
        <taxon>Neopterygii</taxon>
        <taxon>Teleostei</taxon>
        <taxon>Ostariophysi</taxon>
        <taxon>Cypriniformes</taxon>
        <taxon>Cyprinidae</taxon>
        <taxon>Cyprininae</taxon>
        <taxon>Cyprinus</taxon>
    </lineage>
</organism>
<accession>A0A8C1EFL6</accession>
<dbReference type="FunFam" id="2.60.40.10:FF:000357">
    <property type="entry name" value="Fc receptor like 1"/>
    <property type="match status" value="1"/>
</dbReference>
<comment type="subcellular location">
    <subcellularLocation>
        <location evidence="1">Cell membrane</location>
    </subcellularLocation>
</comment>
<feature type="domain" description="Ig-like" evidence="10">
    <location>
        <begin position="343"/>
        <end position="425"/>
    </location>
</feature>
<evidence type="ECO:0000256" key="3">
    <source>
        <dbReference type="ARBA" id="ARBA00022729"/>
    </source>
</evidence>
<evidence type="ECO:0000256" key="6">
    <source>
        <dbReference type="ARBA" id="ARBA00023180"/>
    </source>
</evidence>
<keyword evidence="7" id="KW-0393">Immunoglobulin domain</keyword>
<dbReference type="GO" id="GO:0005886">
    <property type="term" value="C:plasma membrane"/>
    <property type="evidence" value="ECO:0007669"/>
    <property type="project" value="UniProtKB-SubCell"/>
</dbReference>
<dbReference type="SMART" id="SM00408">
    <property type="entry name" value="IGc2"/>
    <property type="match status" value="4"/>
</dbReference>
<proteinExistence type="predicted"/>
<keyword evidence="9" id="KW-1133">Transmembrane helix</keyword>
<evidence type="ECO:0000256" key="5">
    <source>
        <dbReference type="ARBA" id="ARBA00023157"/>
    </source>
</evidence>
<dbReference type="SMART" id="SM00406">
    <property type="entry name" value="IGv"/>
    <property type="match status" value="4"/>
</dbReference>
<feature type="domain" description="Ig-like" evidence="10">
    <location>
        <begin position="29"/>
        <end position="141"/>
    </location>
</feature>
<dbReference type="SMART" id="SM00409">
    <property type="entry name" value="IG"/>
    <property type="match status" value="5"/>
</dbReference>
<evidence type="ECO:0000256" key="2">
    <source>
        <dbReference type="ARBA" id="ARBA00022475"/>
    </source>
</evidence>
<dbReference type="AlphaFoldDB" id="A0A8C1EFL6"/>
<feature type="domain" description="Ig-like" evidence="10">
    <location>
        <begin position="227"/>
        <end position="329"/>
    </location>
</feature>
<protein>
    <recommendedName>
        <fullName evidence="10">Ig-like domain-containing protein</fullName>
    </recommendedName>
</protein>
<dbReference type="PANTHER" id="PTHR46013">
    <property type="entry name" value="VASCULAR CELL ADHESION MOLECULE 1"/>
    <property type="match status" value="1"/>
</dbReference>
<evidence type="ECO:0000313" key="12">
    <source>
        <dbReference type="Proteomes" id="UP001108240"/>
    </source>
</evidence>
<keyword evidence="9" id="KW-0812">Transmembrane</keyword>
<keyword evidence="2" id="KW-1003">Cell membrane</keyword>
<keyword evidence="3" id="KW-0732">Signal</keyword>
<evidence type="ECO:0000256" key="4">
    <source>
        <dbReference type="ARBA" id="ARBA00023136"/>
    </source>
</evidence>
<dbReference type="InterPro" id="IPR036179">
    <property type="entry name" value="Ig-like_dom_sf"/>
</dbReference>
<dbReference type="Gene3D" id="2.60.40.10">
    <property type="entry name" value="Immunoglobulins"/>
    <property type="match status" value="5"/>
</dbReference>
<feature type="transmembrane region" description="Helical" evidence="9">
    <location>
        <begin position="534"/>
        <end position="556"/>
    </location>
</feature>
<dbReference type="Pfam" id="PF07686">
    <property type="entry name" value="V-set"/>
    <property type="match status" value="2"/>
</dbReference>
<reference evidence="11" key="1">
    <citation type="submission" date="2025-08" db="UniProtKB">
        <authorList>
            <consortium name="Ensembl"/>
        </authorList>
    </citation>
    <scope>IDENTIFICATION</scope>
</reference>
<keyword evidence="4 9" id="KW-0472">Membrane</keyword>
<evidence type="ECO:0000256" key="8">
    <source>
        <dbReference type="SAM" id="MobiDB-lite"/>
    </source>
</evidence>
<dbReference type="InterPro" id="IPR013151">
    <property type="entry name" value="Immunoglobulin_dom"/>
</dbReference>
<feature type="domain" description="Ig-like" evidence="10">
    <location>
        <begin position="144"/>
        <end position="226"/>
    </location>
</feature>
<dbReference type="PROSITE" id="PS50835">
    <property type="entry name" value="IG_LIKE"/>
    <property type="match status" value="5"/>
</dbReference>
<evidence type="ECO:0000256" key="9">
    <source>
        <dbReference type="SAM" id="Phobius"/>
    </source>
</evidence>
<evidence type="ECO:0000313" key="11">
    <source>
        <dbReference type="Ensembl" id="ENSCCRP00000073383.2"/>
    </source>
</evidence>
<dbReference type="InterPro" id="IPR013783">
    <property type="entry name" value="Ig-like_fold"/>
</dbReference>
<dbReference type="InterPro" id="IPR003598">
    <property type="entry name" value="Ig_sub2"/>
</dbReference>
<dbReference type="PANTHER" id="PTHR46013:SF4">
    <property type="entry name" value="B-CELL RECEPTOR CD22-RELATED"/>
    <property type="match status" value="1"/>
</dbReference>
<feature type="domain" description="Ig-like" evidence="10">
    <location>
        <begin position="436"/>
        <end position="519"/>
    </location>
</feature>
<evidence type="ECO:0000256" key="1">
    <source>
        <dbReference type="ARBA" id="ARBA00004236"/>
    </source>
</evidence>
<evidence type="ECO:0000259" key="10">
    <source>
        <dbReference type="PROSITE" id="PS50835"/>
    </source>
</evidence>
<keyword evidence="12" id="KW-1185">Reference proteome</keyword>
<evidence type="ECO:0000256" key="7">
    <source>
        <dbReference type="ARBA" id="ARBA00023319"/>
    </source>
</evidence>
<dbReference type="InterPro" id="IPR013106">
    <property type="entry name" value="Ig_V-set"/>
</dbReference>
<dbReference type="Pfam" id="PF00047">
    <property type="entry name" value="ig"/>
    <property type="match status" value="2"/>
</dbReference>
<dbReference type="Pfam" id="PF13895">
    <property type="entry name" value="Ig_2"/>
    <property type="match status" value="1"/>
</dbReference>
<name>A0A8C1EFL6_CYPCA</name>
<dbReference type="GeneTree" id="ENSGT01010000222294"/>
<keyword evidence="5" id="KW-1015">Disulfide bond</keyword>
<dbReference type="Proteomes" id="UP001108240">
    <property type="component" value="Unplaced"/>
</dbReference>
<dbReference type="SUPFAM" id="SSF48726">
    <property type="entry name" value="Immunoglobulin"/>
    <property type="match status" value="5"/>
</dbReference>
<keyword evidence="6" id="KW-0325">Glycoprotein</keyword>